<dbReference type="Gene3D" id="3.40.50.300">
    <property type="entry name" value="P-loop containing nucleotide triphosphate hydrolases"/>
    <property type="match status" value="2"/>
</dbReference>
<evidence type="ECO:0000256" key="6">
    <source>
        <dbReference type="ARBA" id="ARBA00044969"/>
    </source>
</evidence>
<organism evidence="9 10">
    <name type="scientific">Dyella dinghuensis</name>
    <dbReference type="NCBI Taxonomy" id="1920169"/>
    <lineage>
        <taxon>Bacteria</taxon>
        <taxon>Pseudomonadati</taxon>
        <taxon>Pseudomonadota</taxon>
        <taxon>Gammaproteobacteria</taxon>
        <taxon>Lysobacterales</taxon>
        <taxon>Rhodanobacteraceae</taxon>
        <taxon>Dyella</taxon>
    </lineage>
</organism>
<dbReference type="OrthoDB" id="9805194at2"/>
<evidence type="ECO:0000313" key="9">
    <source>
        <dbReference type="EMBL" id="RUL62383.1"/>
    </source>
</evidence>
<dbReference type="Proteomes" id="UP000267077">
    <property type="component" value="Unassembled WGS sequence"/>
</dbReference>
<reference evidence="9 10" key="1">
    <citation type="submission" date="2018-12" db="EMBL/GenBank/DDBJ databases">
        <title>Dyella dinghuensis sp. nov. DHOA06 and Dyella choica sp. nov. 4M-K27, isolated from forest soil.</title>
        <authorList>
            <person name="Qiu L.-H."/>
            <person name="Gao Z.-H."/>
        </authorList>
    </citation>
    <scope>NUCLEOTIDE SEQUENCE [LARGE SCALE GENOMIC DNA]</scope>
    <source>
        <strain evidence="9 10">DHOA06</strain>
    </source>
</reference>
<keyword evidence="4" id="KW-0067">ATP-binding</keyword>
<comment type="similarity">
    <text evidence="5">Belongs to the helicase family. DinG subfamily.</text>
</comment>
<comment type="caution">
    <text evidence="9">The sequence shown here is derived from an EMBL/GenBank/DDBJ whole genome shotgun (WGS) entry which is preliminary data.</text>
</comment>
<name>A0A432LQT8_9GAMM</name>
<evidence type="ECO:0000256" key="1">
    <source>
        <dbReference type="ARBA" id="ARBA00001966"/>
    </source>
</evidence>
<dbReference type="EC" id="5.6.2.3" evidence="6"/>
<dbReference type="AlphaFoldDB" id="A0A432LQT8"/>
<dbReference type="SUPFAM" id="SSF52540">
    <property type="entry name" value="P-loop containing nucleoside triphosphate hydrolases"/>
    <property type="match status" value="1"/>
</dbReference>
<dbReference type="PROSITE" id="PS51193">
    <property type="entry name" value="HELICASE_ATP_BIND_2"/>
    <property type="match status" value="1"/>
</dbReference>
<comment type="catalytic activity">
    <reaction evidence="7">
        <text>ATP + H2O = ADP + phosphate + H(+)</text>
        <dbReference type="Rhea" id="RHEA:13065"/>
        <dbReference type="ChEBI" id="CHEBI:15377"/>
        <dbReference type="ChEBI" id="CHEBI:15378"/>
        <dbReference type="ChEBI" id="CHEBI:30616"/>
        <dbReference type="ChEBI" id="CHEBI:43474"/>
        <dbReference type="ChEBI" id="CHEBI:456216"/>
        <dbReference type="EC" id="5.6.2.3"/>
    </reaction>
</comment>
<gene>
    <name evidence="9" type="ORF">EKH79_16035</name>
</gene>
<feature type="domain" description="Helicase ATP-binding" evidence="8">
    <location>
        <begin position="16"/>
        <end position="285"/>
    </location>
</feature>
<evidence type="ECO:0000313" key="10">
    <source>
        <dbReference type="Proteomes" id="UP000267077"/>
    </source>
</evidence>
<dbReference type="RefSeq" id="WP_126674828.1">
    <property type="nucleotide sequence ID" value="NZ_RYZR01000007.1"/>
</dbReference>
<comment type="cofactor">
    <cofactor evidence="1">
        <name>[4Fe-4S] cluster</name>
        <dbReference type="ChEBI" id="CHEBI:49883"/>
    </cofactor>
</comment>
<dbReference type="InterPro" id="IPR006555">
    <property type="entry name" value="ATP-dep_Helicase_C"/>
</dbReference>
<dbReference type="Pfam" id="PF00270">
    <property type="entry name" value="DEAD"/>
    <property type="match status" value="1"/>
</dbReference>
<keyword evidence="2" id="KW-0547">Nucleotide-binding</keyword>
<dbReference type="InterPro" id="IPR027417">
    <property type="entry name" value="P-loop_NTPase"/>
</dbReference>
<dbReference type="Pfam" id="PF13307">
    <property type="entry name" value="Helicase_C_2"/>
    <property type="match status" value="1"/>
</dbReference>
<dbReference type="PANTHER" id="PTHR11472:SF34">
    <property type="entry name" value="REGULATOR OF TELOMERE ELONGATION HELICASE 1"/>
    <property type="match status" value="1"/>
</dbReference>
<dbReference type="GO" id="GO:0003676">
    <property type="term" value="F:nucleic acid binding"/>
    <property type="evidence" value="ECO:0007669"/>
    <property type="project" value="InterPro"/>
</dbReference>
<evidence type="ECO:0000256" key="3">
    <source>
        <dbReference type="ARBA" id="ARBA00022801"/>
    </source>
</evidence>
<evidence type="ECO:0000256" key="5">
    <source>
        <dbReference type="ARBA" id="ARBA00038058"/>
    </source>
</evidence>
<dbReference type="InterPro" id="IPR014001">
    <property type="entry name" value="Helicase_ATP-bd"/>
</dbReference>
<dbReference type="GO" id="GO:0016818">
    <property type="term" value="F:hydrolase activity, acting on acid anhydrides, in phosphorus-containing anhydrides"/>
    <property type="evidence" value="ECO:0007669"/>
    <property type="project" value="InterPro"/>
</dbReference>
<keyword evidence="10" id="KW-1185">Reference proteome</keyword>
<dbReference type="GO" id="GO:0043139">
    <property type="term" value="F:5'-3' DNA helicase activity"/>
    <property type="evidence" value="ECO:0007669"/>
    <property type="project" value="UniProtKB-EC"/>
</dbReference>
<keyword evidence="9" id="KW-0347">Helicase</keyword>
<accession>A0A432LQT8</accession>
<evidence type="ECO:0000259" key="8">
    <source>
        <dbReference type="PROSITE" id="PS51193"/>
    </source>
</evidence>
<dbReference type="InterPro" id="IPR045028">
    <property type="entry name" value="DinG/Rad3-like"/>
</dbReference>
<sequence>MTDPDDIGALLGAEGPFARELPNFAPRPAQQEMARAVQHAIAECETLIAEAGTGTGKTYAYLVPAMLSGQRVIISTGTKALQDQLFFRDLPKVRSVLGARLKTALLKGRANYLCLYRLDQTVREGASFDRHQAGQLAAIRAWSARTRRGDRMELAEVPEDSPLWLRVTSTPENCLGVECPFYDDCHVVKARREAQEADLVVVNHHLLFADLALKQEGFGEILPGAQAFILDEAHQIPELAGQFFSQSISARQLTELAQDALAECNGVTGAIGLMLEPIEALQDAVRKLRLALDPLPTRGAFHELLQREGVPTSLRDLGELLSALTDVLASQAERSRGLMNVHERAASLMERLDRIIEGHSEHDVRWYELFPRGFSLHATPLDLAAPLRAMRERTFAAWIHTSATLSVAGRFDHFARQLGLDDPQTLSLESPFDYARQALCYIPDGLPDPAARDYTERVIDAALPVLQASSGRAFLLFTSHRALRRAAELLADRVPWPLFVQGSAPRHQLLEEFRASGHGVLLGAASFWEGVDVAGEALSVVVIDKLPFAAPDDPVLQARLEALEQSGINPFMGWQVPAAVIALKQGAGRLIRDVHDRGVLVLCDPRLMTKGYGKLFLKSLPSMPRTHELSQVQAFFAPIANESGEPRAVMHDSFSDTAP</sequence>
<dbReference type="GO" id="GO:0006281">
    <property type="term" value="P:DNA repair"/>
    <property type="evidence" value="ECO:0007669"/>
    <property type="project" value="TreeGrafter"/>
</dbReference>
<dbReference type="GO" id="GO:0005524">
    <property type="term" value="F:ATP binding"/>
    <property type="evidence" value="ECO:0007669"/>
    <property type="project" value="UniProtKB-KW"/>
</dbReference>
<keyword evidence="3" id="KW-0378">Hydrolase</keyword>
<protein>
    <recommendedName>
        <fullName evidence="6">DNA 5'-3' helicase</fullName>
        <ecNumber evidence="6">5.6.2.3</ecNumber>
    </recommendedName>
</protein>
<evidence type="ECO:0000256" key="4">
    <source>
        <dbReference type="ARBA" id="ARBA00022840"/>
    </source>
</evidence>
<evidence type="ECO:0000256" key="2">
    <source>
        <dbReference type="ARBA" id="ARBA00022741"/>
    </source>
</evidence>
<dbReference type="InterPro" id="IPR011545">
    <property type="entry name" value="DEAD/DEAH_box_helicase_dom"/>
</dbReference>
<dbReference type="EMBL" id="RYZR01000007">
    <property type="protein sequence ID" value="RUL62383.1"/>
    <property type="molecule type" value="Genomic_DNA"/>
</dbReference>
<dbReference type="SMART" id="SM00487">
    <property type="entry name" value="DEXDc"/>
    <property type="match status" value="1"/>
</dbReference>
<evidence type="ECO:0000256" key="7">
    <source>
        <dbReference type="ARBA" id="ARBA00048954"/>
    </source>
</evidence>
<dbReference type="PANTHER" id="PTHR11472">
    <property type="entry name" value="DNA REPAIR DEAD HELICASE RAD3/XP-D SUBFAMILY MEMBER"/>
    <property type="match status" value="1"/>
</dbReference>
<dbReference type="SMART" id="SM00491">
    <property type="entry name" value="HELICc2"/>
    <property type="match status" value="1"/>
</dbReference>
<proteinExistence type="inferred from homology"/>
<dbReference type="InterPro" id="IPR014013">
    <property type="entry name" value="Helic_SF1/SF2_ATP-bd_DinG/Rad3"/>
</dbReference>